<gene>
    <name evidence="3" type="ORF">EVOR1521_LOCUS20442</name>
</gene>
<proteinExistence type="predicted"/>
<dbReference type="PROSITE" id="PS00062">
    <property type="entry name" value="ALDOKETO_REDUCTASE_2"/>
    <property type="match status" value="1"/>
</dbReference>
<evidence type="ECO:0000313" key="3">
    <source>
        <dbReference type="EMBL" id="CAJ1396169.1"/>
    </source>
</evidence>
<evidence type="ECO:0000259" key="2">
    <source>
        <dbReference type="Pfam" id="PF00248"/>
    </source>
</evidence>
<comment type="caution">
    <text evidence="3">The sequence shown here is derived from an EMBL/GenBank/DDBJ whole genome shotgun (WGS) entry which is preliminary data.</text>
</comment>
<dbReference type="Proteomes" id="UP001178507">
    <property type="component" value="Unassembled WGS sequence"/>
</dbReference>
<organism evidence="3 4">
    <name type="scientific">Effrenium voratum</name>
    <dbReference type="NCBI Taxonomy" id="2562239"/>
    <lineage>
        <taxon>Eukaryota</taxon>
        <taxon>Sar</taxon>
        <taxon>Alveolata</taxon>
        <taxon>Dinophyceae</taxon>
        <taxon>Suessiales</taxon>
        <taxon>Symbiodiniaceae</taxon>
        <taxon>Effrenium</taxon>
    </lineage>
</organism>
<sequence>MGSPEKEEDPWRRIQAEAPEVEHWWLAEVASGEDKESSRDRARPSQPGRLAARLVVRESGAGVSLLWCEGEGYLVQEIEDSPGQPELRVGDMLQSIGAVQLRDARSVIEAEARFASAFQDGALLEVHRPCFSVTLKVPKGGAGLALVWHPPEGYLVEAVESIPGQPDLRAGDVLRRVGATALGGFATQQAADRALASALKDGVTARVYRPSCDAQLGDLVAGAELLLPSVGVGTWSWGNESFGSTPEAAKEPVAQAFHAALGRGCYFFDTAPTYGRGFAEESLGYHCSHGHYAFVATKHFPRPGRELAKAVVATAREAASRLQLEGPVDLLQLHRPAEPPCSLEAQADALAAAVKAGAAKAVGVCNFSLAELRAVHGRLRAVHGLRLASCQVELSLARQLPVASGLVNGCRELGVIVLAYSPLAMGRLSGRYGPDGPAPSWWERGKRKPRPFGASLDQETPAWRELLAELRQMGQKYGKTVAQVAINWVLCQGAVAICGARDGRQAAENAGAMGWRLSAEDAMALAARGARGKTSDFQHG</sequence>
<dbReference type="GO" id="GO:0016491">
    <property type="term" value="F:oxidoreductase activity"/>
    <property type="evidence" value="ECO:0007669"/>
    <property type="project" value="UniProtKB-KW"/>
</dbReference>
<keyword evidence="1" id="KW-0560">Oxidoreductase</keyword>
<dbReference type="PANTHER" id="PTHR43364">
    <property type="entry name" value="NADH-SPECIFIC METHYLGLYOXAL REDUCTASE-RELATED"/>
    <property type="match status" value="1"/>
</dbReference>
<evidence type="ECO:0000256" key="1">
    <source>
        <dbReference type="ARBA" id="ARBA00023002"/>
    </source>
</evidence>
<name>A0AA36N863_9DINO</name>
<reference evidence="3" key="1">
    <citation type="submission" date="2023-08" db="EMBL/GenBank/DDBJ databases">
        <authorList>
            <person name="Chen Y."/>
            <person name="Shah S."/>
            <person name="Dougan E. K."/>
            <person name="Thang M."/>
            <person name="Chan C."/>
        </authorList>
    </citation>
    <scope>NUCLEOTIDE SEQUENCE</scope>
</reference>
<dbReference type="SUPFAM" id="SSF51430">
    <property type="entry name" value="NAD(P)-linked oxidoreductase"/>
    <property type="match status" value="1"/>
</dbReference>
<keyword evidence="4" id="KW-1185">Reference proteome</keyword>
<protein>
    <recommendedName>
        <fullName evidence="2">NADP-dependent oxidoreductase domain-containing protein</fullName>
    </recommendedName>
</protein>
<accession>A0AA36N863</accession>
<dbReference type="InterPro" id="IPR050523">
    <property type="entry name" value="AKR_Detox_Biosynth"/>
</dbReference>
<dbReference type="InterPro" id="IPR023210">
    <property type="entry name" value="NADP_OxRdtase_dom"/>
</dbReference>
<dbReference type="Pfam" id="PF00248">
    <property type="entry name" value="Aldo_ket_red"/>
    <property type="match status" value="1"/>
</dbReference>
<evidence type="ECO:0000313" key="4">
    <source>
        <dbReference type="Proteomes" id="UP001178507"/>
    </source>
</evidence>
<dbReference type="InterPro" id="IPR018170">
    <property type="entry name" value="Aldo/ket_reductase_CS"/>
</dbReference>
<dbReference type="PANTHER" id="PTHR43364:SF4">
    <property type="entry name" value="NAD(P)-LINKED OXIDOREDUCTASE SUPERFAMILY PROTEIN"/>
    <property type="match status" value="1"/>
</dbReference>
<feature type="domain" description="NADP-dependent oxidoreductase" evidence="2">
    <location>
        <begin position="230"/>
        <end position="524"/>
    </location>
</feature>
<dbReference type="EMBL" id="CAUJNA010003220">
    <property type="protein sequence ID" value="CAJ1396169.1"/>
    <property type="molecule type" value="Genomic_DNA"/>
</dbReference>
<dbReference type="Gene3D" id="3.20.20.100">
    <property type="entry name" value="NADP-dependent oxidoreductase domain"/>
    <property type="match status" value="1"/>
</dbReference>
<dbReference type="InterPro" id="IPR036812">
    <property type="entry name" value="NAD(P)_OxRdtase_dom_sf"/>
</dbReference>
<dbReference type="AlphaFoldDB" id="A0AA36N863"/>